<evidence type="ECO:0000313" key="1">
    <source>
        <dbReference type="EMBL" id="EMO89826.1"/>
    </source>
</evidence>
<dbReference type="AlphaFoldDB" id="M6YD83"/>
<protein>
    <submittedName>
        <fullName evidence="1">Uncharacterized protein</fullName>
    </submittedName>
</protein>
<proteinExistence type="predicted"/>
<reference evidence="1 2" key="1">
    <citation type="submission" date="2013-01" db="EMBL/GenBank/DDBJ databases">
        <authorList>
            <person name="Harkins D.M."/>
            <person name="Durkin A.S."/>
            <person name="Brinkac L.M."/>
            <person name="Haft D.H."/>
            <person name="Selengut J.D."/>
            <person name="Sanka R."/>
            <person name="DePew J."/>
            <person name="Purushe J."/>
            <person name="Whelen A.C."/>
            <person name="Vinetz J.M."/>
            <person name="Sutton G.G."/>
            <person name="Nierman W.C."/>
            <person name="Fouts D.E."/>
        </authorList>
    </citation>
    <scope>NUCLEOTIDE SEQUENCE [LARGE SCALE GENOMIC DNA]</scope>
    <source>
        <strain evidence="1 2">2001034031</strain>
    </source>
</reference>
<dbReference type="EMBL" id="AKXB02000077">
    <property type="protein sequence ID" value="EMO89826.1"/>
    <property type="molecule type" value="Genomic_DNA"/>
</dbReference>
<sequence length="44" mass="5065">MIAMISWGFAWPSAKLIVGDQHPNVIIFWRFFGDCCFTSSNRTL</sequence>
<gene>
    <name evidence="1" type="ORF">LEP1GSC024_0035</name>
</gene>
<organism evidence="1 2">
    <name type="scientific">Leptospira noguchii str. 2001034031</name>
    <dbReference type="NCBI Taxonomy" id="1193053"/>
    <lineage>
        <taxon>Bacteria</taxon>
        <taxon>Pseudomonadati</taxon>
        <taxon>Spirochaetota</taxon>
        <taxon>Spirochaetia</taxon>
        <taxon>Leptospirales</taxon>
        <taxon>Leptospiraceae</taxon>
        <taxon>Leptospira</taxon>
    </lineage>
</organism>
<evidence type="ECO:0000313" key="2">
    <source>
        <dbReference type="Proteomes" id="UP000012138"/>
    </source>
</evidence>
<dbReference type="Proteomes" id="UP000012138">
    <property type="component" value="Unassembled WGS sequence"/>
</dbReference>
<name>M6YD83_9LEPT</name>
<accession>M6YD83</accession>
<comment type="caution">
    <text evidence="1">The sequence shown here is derived from an EMBL/GenBank/DDBJ whole genome shotgun (WGS) entry which is preliminary data.</text>
</comment>